<name>A0AAE0GSJ5_9CHLO</name>
<feature type="transmembrane region" description="Helical" evidence="1">
    <location>
        <begin position="311"/>
        <end position="330"/>
    </location>
</feature>
<comment type="caution">
    <text evidence="2">The sequence shown here is derived from an EMBL/GenBank/DDBJ whole genome shotgun (WGS) entry which is preliminary data.</text>
</comment>
<feature type="transmembrane region" description="Helical" evidence="1">
    <location>
        <begin position="350"/>
        <end position="377"/>
    </location>
</feature>
<protein>
    <submittedName>
        <fullName evidence="2">Uncharacterized protein</fullName>
    </submittedName>
</protein>
<feature type="transmembrane region" description="Helical" evidence="1">
    <location>
        <begin position="768"/>
        <end position="787"/>
    </location>
</feature>
<sequence length="869" mass="94872">MDDDLSTQWSCGSSSPDGWWLRYQMAEYLTINSFGFMPVGDRMHDPLLYESAQCGAGTDVEAACNPSIIATCNATIGDVNNYYKCEAQERRGTLRVRLDGGLRGPCHAHILKCGNHILFCTQIDVPAVTIILLLSMLLRIVGDTSVQQLQESRKNKTKLIVLGYMLLPQLEPYFLRGRRGPFSIVKQIQKSLSPSSQLKSISISEELYHLEEAMVTAVEDGDTGECVETPRAGPVREARRTRAVNITASQNKVPPKLQPFIMHSMNHSRVSTNEEPLTRAKFRKLLGNRNTDSTEVCASQTSRGTQSSPRFACLLALLCAVIASLLTTTAADHTDVPQPLAEDKSNSHDIAYFVNTFVIVLGMMEGVVIVATIVLGLQRFGADPADTPTPQEAAPQHRVPTAPLRPLRVLALGSVILSCSLATTTAALIATAEATPNHIDNTQHAASWCTAAAFVATLAGAVIATLLRPTQRTVINISNTAHPDPIQEITDDPAVATTTDREPAYRRISGSKLWEQSECPSGLTRAKKGEASVKAFKQAGIMYDPWALQRVVRQLWQRRKDRGTLFRDVEALPEVSESDSDDFAATMARDMLLFDNMKENPQVVSQEANLPPSTPRISRASKLCKEQMLLYCTNLLEVDDLHMPDKPKSAAHKTESRKLFGAQGEADSVEKAIFQAQRAKFFDGLAQSCHGIYGSLGKAYCRARQVSNKVPPKLQPFIMRSMKRSRVSTNEEPLTRAKFRKLLGNRNTDSTEVCSSQTPRGTQSSPRFACLLALLCAVIASLLTTTTADHTDVPQPLAEDKSNSHDIAYFVNTSVIVATIVLGMMEGVAALLFAHIVAIIVLGMMEGVAALLLIGYLPADGPCKSGHGM</sequence>
<feature type="transmembrane region" description="Helical" evidence="1">
    <location>
        <begin position="445"/>
        <end position="467"/>
    </location>
</feature>
<feature type="transmembrane region" description="Helical" evidence="1">
    <location>
        <begin position="832"/>
        <end position="859"/>
    </location>
</feature>
<evidence type="ECO:0000256" key="1">
    <source>
        <dbReference type="SAM" id="Phobius"/>
    </source>
</evidence>
<dbReference type="AlphaFoldDB" id="A0AAE0GSJ5"/>
<feature type="transmembrane region" description="Helical" evidence="1">
    <location>
        <begin position="407"/>
        <end position="430"/>
    </location>
</feature>
<evidence type="ECO:0000313" key="3">
    <source>
        <dbReference type="Proteomes" id="UP001190700"/>
    </source>
</evidence>
<dbReference type="EMBL" id="LGRX02002814">
    <property type="protein sequence ID" value="KAK3283393.1"/>
    <property type="molecule type" value="Genomic_DNA"/>
</dbReference>
<dbReference type="Proteomes" id="UP001190700">
    <property type="component" value="Unassembled WGS sequence"/>
</dbReference>
<proteinExistence type="predicted"/>
<keyword evidence="1" id="KW-0812">Transmembrane</keyword>
<organism evidence="2 3">
    <name type="scientific">Cymbomonas tetramitiformis</name>
    <dbReference type="NCBI Taxonomy" id="36881"/>
    <lineage>
        <taxon>Eukaryota</taxon>
        <taxon>Viridiplantae</taxon>
        <taxon>Chlorophyta</taxon>
        <taxon>Pyramimonadophyceae</taxon>
        <taxon>Pyramimonadales</taxon>
        <taxon>Pyramimonadaceae</taxon>
        <taxon>Cymbomonas</taxon>
    </lineage>
</organism>
<accession>A0AAE0GSJ5</accession>
<evidence type="ECO:0000313" key="2">
    <source>
        <dbReference type="EMBL" id="KAK3283393.1"/>
    </source>
</evidence>
<feature type="transmembrane region" description="Helical" evidence="1">
    <location>
        <begin position="807"/>
        <end position="825"/>
    </location>
</feature>
<gene>
    <name evidence="2" type="ORF">CYMTET_8909</name>
</gene>
<reference evidence="2 3" key="1">
    <citation type="journal article" date="2015" name="Genome Biol. Evol.">
        <title>Comparative Genomics of a Bacterivorous Green Alga Reveals Evolutionary Causalities and Consequences of Phago-Mixotrophic Mode of Nutrition.</title>
        <authorList>
            <person name="Burns J.A."/>
            <person name="Paasch A."/>
            <person name="Narechania A."/>
            <person name="Kim E."/>
        </authorList>
    </citation>
    <scope>NUCLEOTIDE SEQUENCE [LARGE SCALE GENOMIC DNA]</scope>
    <source>
        <strain evidence="2 3">PLY_AMNH</strain>
    </source>
</reference>
<keyword evidence="3" id="KW-1185">Reference proteome</keyword>
<keyword evidence="1" id="KW-1133">Transmembrane helix</keyword>
<keyword evidence="1" id="KW-0472">Membrane</keyword>